<evidence type="ECO:0000313" key="2">
    <source>
        <dbReference type="Proteomes" id="UP000237105"/>
    </source>
</evidence>
<evidence type="ECO:0000313" key="1">
    <source>
        <dbReference type="EMBL" id="PON63442.1"/>
    </source>
</evidence>
<gene>
    <name evidence="1" type="ORF">PanWU01x14_131060</name>
</gene>
<reference evidence="2" key="1">
    <citation type="submission" date="2016-06" db="EMBL/GenBank/DDBJ databases">
        <title>Parallel loss of symbiosis genes in relatives of nitrogen-fixing non-legume Parasponia.</title>
        <authorList>
            <person name="Van Velzen R."/>
            <person name="Holmer R."/>
            <person name="Bu F."/>
            <person name="Rutten L."/>
            <person name="Van Zeijl A."/>
            <person name="Liu W."/>
            <person name="Santuari L."/>
            <person name="Cao Q."/>
            <person name="Sharma T."/>
            <person name="Shen D."/>
            <person name="Roswanjaya Y."/>
            <person name="Wardhani T."/>
            <person name="Kalhor M.S."/>
            <person name="Jansen J."/>
            <person name="Van den Hoogen J."/>
            <person name="Gungor B."/>
            <person name="Hartog M."/>
            <person name="Hontelez J."/>
            <person name="Verver J."/>
            <person name="Yang W.-C."/>
            <person name="Schijlen E."/>
            <person name="Repin R."/>
            <person name="Schilthuizen M."/>
            <person name="Schranz E."/>
            <person name="Heidstra R."/>
            <person name="Miyata K."/>
            <person name="Fedorova E."/>
            <person name="Kohlen W."/>
            <person name="Bisseling T."/>
            <person name="Smit S."/>
            <person name="Geurts R."/>
        </authorList>
    </citation>
    <scope>NUCLEOTIDE SEQUENCE [LARGE SCALE GENOMIC DNA]</scope>
    <source>
        <strain evidence="2">cv. WU1-14</strain>
    </source>
</reference>
<protein>
    <submittedName>
        <fullName evidence="1">Uncharacterized protein</fullName>
    </submittedName>
</protein>
<keyword evidence="2" id="KW-1185">Reference proteome</keyword>
<name>A0A2P5CR04_PARAD</name>
<comment type="caution">
    <text evidence="1">The sequence shown here is derived from an EMBL/GenBank/DDBJ whole genome shotgun (WGS) entry which is preliminary data.</text>
</comment>
<organism evidence="1 2">
    <name type="scientific">Parasponia andersonii</name>
    <name type="common">Sponia andersonii</name>
    <dbReference type="NCBI Taxonomy" id="3476"/>
    <lineage>
        <taxon>Eukaryota</taxon>
        <taxon>Viridiplantae</taxon>
        <taxon>Streptophyta</taxon>
        <taxon>Embryophyta</taxon>
        <taxon>Tracheophyta</taxon>
        <taxon>Spermatophyta</taxon>
        <taxon>Magnoliopsida</taxon>
        <taxon>eudicotyledons</taxon>
        <taxon>Gunneridae</taxon>
        <taxon>Pentapetalae</taxon>
        <taxon>rosids</taxon>
        <taxon>fabids</taxon>
        <taxon>Rosales</taxon>
        <taxon>Cannabaceae</taxon>
        <taxon>Parasponia</taxon>
    </lineage>
</organism>
<dbReference type="AlphaFoldDB" id="A0A2P5CR04"/>
<accession>A0A2P5CR04</accession>
<proteinExistence type="predicted"/>
<dbReference type="Proteomes" id="UP000237105">
    <property type="component" value="Unassembled WGS sequence"/>
</dbReference>
<sequence length="59" mass="6806">MAIVTKKHHNLFTPKIAEATALGFGQKWASEASSLSKRWNQMLKQWFRLLTMALFTILN</sequence>
<dbReference type="EMBL" id="JXTB01000104">
    <property type="protein sequence ID" value="PON63442.1"/>
    <property type="molecule type" value="Genomic_DNA"/>
</dbReference>